<organism evidence="4 5">
    <name type="scientific">Chlamydomonas eustigma</name>
    <dbReference type="NCBI Taxonomy" id="1157962"/>
    <lineage>
        <taxon>Eukaryota</taxon>
        <taxon>Viridiplantae</taxon>
        <taxon>Chlorophyta</taxon>
        <taxon>core chlorophytes</taxon>
        <taxon>Chlorophyceae</taxon>
        <taxon>CS clade</taxon>
        <taxon>Chlamydomonadales</taxon>
        <taxon>Chlamydomonadaceae</taxon>
        <taxon>Chlamydomonas</taxon>
    </lineage>
</organism>
<feature type="compositionally biased region" description="Basic and acidic residues" evidence="2">
    <location>
        <begin position="717"/>
        <end position="730"/>
    </location>
</feature>
<dbReference type="PROSITE" id="PS50222">
    <property type="entry name" value="EF_HAND_2"/>
    <property type="match status" value="4"/>
</dbReference>
<keyword evidence="5" id="KW-1185">Reference proteome</keyword>
<dbReference type="GO" id="GO:0005509">
    <property type="term" value="F:calcium ion binding"/>
    <property type="evidence" value="ECO:0007669"/>
    <property type="project" value="InterPro"/>
</dbReference>
<keyword evidence="1" id="KW-0106">Calcium</keyword>
<accession>A0A250WZP9</accession>
<feature type="domain" description="EF-hand" evidence="3">
    <location>
        <begin position="89"/>
        <end position="124"/>
    </location>
</feature>
<reference evidence="4 5" key="1">
    <citation type="submission" date="2017-08" db="EMBL/GenBank/DDBJ databases">
        <title>Acidophilic green algal genome provides insights into adaptation to an acidic environment.</title>
        <authorList>
            <person name="Hirooka S."/>
            <person name="Hirose Y."/>
            <person name="Kanesaki Y."/>
            <person name="Higuchi S."/>
            <person name="Fujiwara T."/>
            <person name="Onuma R."/>
            <person name="Era A."/>
            <person name="Ohbayashi R."/>
            <person name="Uzuka A."/>
            <person name="Nozaki H."/>
            <person name="Yoshikawa H."/>
            <person name="Miyagishima S.Y."/>
        </authorList>
    </citation>
    <scope>NUCLEOTIDE SEQUENCE [LARGE SCALE GENOMIC DNA]</scope>
    <source>
        <strain evidence="4 5">NIES-2499</strain>
    </source>
</reference>
<evidence type="ECO:0000256" key="1">
    <source>
        <dbReference type="ARBA" id="ARBA00022837"/>
    </source>
</evidence>
<feature type="region of interest" description="Disordered" evidence="2">
    <location>
        <begin position="703"/>
        <end position="730"/>
    </location>
</feature>
<dbReference type="PANTHER" id="PTHR20875">
    <property type="entry name" value="EF-HAND CALCIUM-BINDING DOMAIN-CONTAINING PROTEIN 6-RELATED"/>
    <property type="match status" value="1"/>
</dbReference>
<dbReference type="SMART" id="SM00054">
    <property type="entry name" value="EFh"/>
    <property type="match status" value="5"/>
</dbReference>
<feature type="domain" description="EF-hand" evidence="3">
    <location>
        <begin position="235"/>
        <end position="270"/>
    </location>
</feature>
<feature type="domain" description="EF-hand" evidence="3">
    <location>
        <begin position="271"/>
        <end position="306"/>
    </location>
</feature>
<dbReference type="InterPro" id="IPR052603">
    <property type="entry name" value="EFCB6"/>
</dbReference>
<sequence>MVLLESPRKRNSRRHATGSSNQGADASLAGSELPSLTKRRVHPLGSVSLIANSRIVKIDEERDGEPISERRTADRPAIVKLQDRLWVHYKTSYVHKIFRSYDKNNSGMISLEQLKAAMLRLRLGLNEEETERVINKMETNAEGKISYRDFVKSFELMEHLGNDESTMDSLTRSGITNNLLTAMPWQQKCGILEAWDWERKPQGFQAIIKSNAEGSYQQHAADKMLAALVADKLTQHKERLRLLFTRMDTSKNGRLEFDEFISAIEKIGIAVERNHVERLFQMTDLDKSGNIDYDEFVKKFVPSGDVLGTKRELQEPTQEIKEAISISSSVADQALRKPMLHKLRKRLYEKANAANYVFQQEDVDRDGCLSVDVLTKCCNVLVPGIQKQDVAAVLLKVDPESNGFIDYRKFIKVLVEESPSHERLIDVELKRQADPDYAHKCMGDCPIWKAPTLPRSLMNTAPASLRSAITDEGDNKLTSAASGSMSPGASMKNFAGLSVEVPIDSREVVHQVAVSPVMDSLRRGRTWTMSLPRRTEFVNGLSDQFDQSSAAALQSSYKLSQSIDLSSLYHPDGTKTMPREGSTRTQASSRFMRFAHLKHPDTRHITYAMEGCSQHTPSDLTYMRKSDPSFIGFQKDDIEKRQIHRERAKEKHEQKMKFESTMTTTTTLNSADVPGERGGRLATMAMLKQRQAERALMTEAVRGAQEPRAAPLFQRQDIFHEQDRPWLQRG</sequence>
<dbReference type="STRING" id="1157962.A0A250WZP9"/>
<name>A0A250WZP9_9CHLO</name>
<dbReference type="InterPro" id="IPR018247">
    <property type="entry name" value="EF_Hand_1_Ca_BS"/>
</dbReference>
<dbReference type="SUPFAM" id="SSF47473">
    <property type="entry name" value="EF-hand"/>
    <property type="match status" value="2"/>
</dbReference>
<comment type="caution">
    <text evidence="4">The sequence shown here is derived from an EMBL/GenBank/DDBJ whole genome shotgun (WGS) entry which is preliminary data.</text>
</comment>
<dbReference type="EMBL" id="BEGY01000016">
    <property type="protein sequence ID" value="GAX76324.1"/>
    <property type="molecule type" value="Genomic_DNA"/>
</dbReference>
<dbReference type="OrthoDB" id="444540at2759"/>
<feature type="domain" description="EF-hand" evidence="3">
    <location>
        <begin position="125"/>
        <end position="160"/>
    </location>
</feature>
<dbReference type="PROSITE" id="PS00018">
    <property type="entry name" value="EF_HAND_1"/>
    <property type="match status" value="2"/>
</dbReference>
<evidence type="ECO:0000313" key="5">
    <source>
        <dbReference type="Proteomes" id="UP000232323"/>
    </source>
</evidence>
<evidence type="ECO:0000313" key="4">
    <source>
        <dbReference type="EMBL" id="GAX76324.1"/>
    </source>
</evidence>
<dbReference type="Proteomes" id="UP000232323">
    <property type="component" value="Unassembled WGS sequence"/>
</dbReference>
<dbReference type="AlphaFoldDB" id="A0A250WZP9"/>
<dbReference type="InterPro" id="IPR002048">
    <property type="entry name" value="EF_hand_dom"/>
</dbReference>
<evidence type="ECO:0000256" key="2">
    <source>
        <dbReference type="SAM" id="MobiDB-lite"/>
    </source>
</evidence>
<dbReference type="InterPro" id="IPR011992">
    <property type="entry name" value="EF-hand-dom_pair"/>
</dbReference>
<proteinExistence type="predicted"/>
<feature type="region of interest" description="Disordered" evidence="2">
    <location>
        <begin position="1"/>
        <end position="31"/>
    </location>
</feature>
<gene>
    <name evidence="4" type="ORF">CEUSTIGMA_g3770.t1</name>
</gene>
<evidence type="ECO:0000259" key="3">
    <source>
        <dbReference type="PROSITE" id="PS50222"/>
    </source>
</evidence>
<dbReference type="CDD" id="cd00051">
    <property type="entry name" value="EFh"/>
    <property type="match status" value="2"/>
</dbReference>
<dbReference type="PANTHER" id="PTHR20875:SF0">
    <property type="entry name" value="GH12158P"/>
    <property type="match status" value="1"/>
</dbReference>
<protein>
    <recommendedName>
        <fullName evidence="3">EF-hand domain-containing protein</fullName>
    </recommendedName>
</protein>
<dbReference type="Pfam" id="PF13499">
    <property type="entry name" value="EF-hand_7"/>
    <property type="match status" value="2"/>
</dbReference>
<dbReference type="Gene3D" id="1.10.238.10">
    <property type="entry name" value="EF-hand"/>
    <property type="match status" value="3"/>
</dbReference>